<dbReference type="InterPro" id="IPR004772">
    <property type="entry name" value="TrkH"/>
</dbReference>
<proteinExistence type="inferred from homology"/>
<feature type="binding site" evidence="12">
    <location>
        <position position="430"/>
    </location>
    <ligand>
        <name>K(+)</name>
        <dbReference type="ChEBI" id="CHEBI:29103"/>
    </ligand>
</feature>
<evidence type="ECO:0000256" key="2">
    <source>
        <dbReference type="ARBA" id="ARBA00009137"/>
    </source>
</evidence>
<evidence type="ECO:0000256" key="3">
    <source>
        <dbReference type="ARBA" id="ARBA00022448"/>
    </source>
</evidence>
<evidence type="ECO:0000256" key="10">
    <source>
        <dbReference type="ARBA" id="ARBA00023065"/>
    </source>
</evidence>
<feature type="transmembrane region" description="Helical" evidence="13">
    <location>
        <begin position="68"/>
        <end position="93"/>
    </location>
</feature>
<dbReference type="eggNOG" id="COG0168">
    <property type="taxonomic scope" value="Bacteria"/>
</dbReference>
<dbReference type="InterPro" id="IPR003445">
    <property type="entry name" value="Cat_transpt"/>
</dbReference>
<evidence type="ECO:0000313" key="15">
    <source>
        <dbReference type="Proteomes" id="UP000092714"/>
    </source>
</evidence>
<feature type="transmembrane region" description="Helical" evidence="13">
    <location>
        <begin position="330"/>
        <end position="349"/>
    </location>
</feature>
<evidence type="ECO:0000256" key="12">
    <source>
        <dbReference type="PIRSR" id="PIRSR006247-1"/>
    </source>
</evidence>
<name>A0A174I0G5_9CLOT</name>
<feature type="transmembrane region" description="Helical" evidence="13">
    <location>
        <begin position="388"/>
        <end position="412"/>
    </location>
</feature>
<feature type="binding site" evidence="12">
    <location>
        <position position="109"/>
    </location>
    <ligand>
        <name>K(+)</name>
        <dbReference type="ChEBI" id="CHEBI:29103"/>
    </ligand>
</feature>
<feature type="transmembrane region" description="Helical" evidence="13">
    <location>
        <begin position="38"/>
        <end position="56"/>
    </location>
</feature>
<dbReference type="PIRSF" id="PIRSF006247">
    <property type="entry name" value="TrkH"/>
    <property type="match status" value="1"/>
</dbReference>
<feature type="transmembrane region" description="Helical" evidence="13">
    <location>
        <begin position="12"/>
        <end position="32"/>
    </location>
</feature>
<dbReference type="GO" id="GO:0015379">
    <property type="term" value="F:potassium:chloride symporter activity"/>
    <property type="evidence" value="ECO:0007669"/>
    <property type="project" value="InterPro"/>
</dbReference>
<feature type="transmembrane region" description="Helical" evidence="13">
    <location>
        <begin position="272"/>
        <end position="291"/>
    </location>
</feature>
<keyword evidence="4" id="KW-1003">Cell membrane</keyword>
<dbReference type="Proteomes" id="UP000092714">
    <property type="component" value="Unassembled WGS sequence"/>
</dbReference>
<dbReference type="PANTHER" id="PTHR32024:SF2">
    <property type="entry name" value="TRK SYSTEM POTASSIUM UPTAKE PROTEIN TRKG-RELATED"/>
    <property type="match status" value="1"/>
</dbReference>
<evidence type="ECO:0000256" key="11">
    <source>
        <dbReference type="ARBA" id="ARBA00023136"/>
    </source>
</evidence>
<evidence type="ECO:0000256" key="5">
    <source>
        <dbReference type="ARBA" id="ARBA00022519"/>
    </source>
</evidence>
<evidence type="ECO:0000256" key="4">
    <source>
        <dbReference type="ARBA" id="ARBA00022475"/>
    </source>
</evidence>
<dbReference type="AlphaFoldDB" id="A0A174I0G5"/>
<feature type="binding site" evidence="12">
    <location>
        <position position="110"/>
    </location>
    <ligand>
        <name>K(+)</name>
        <dbReference type="ChEBI" id="CHEBI:29103"/>
    </ligand>
</feature>
<feature type="transmembrane region" description="Helical" evidence="13">
    <location>
        <begin position="234"/>
        <end position="252"/>
    </location>
</feature>
<dbReference type="GO" id="GO:0046872">
    <property type="term" value="F:metal ion binding"/>
    <property type="evidence" value="ECO:0007669"/>
    <property type="project" value="UniProtKB-KW"/>
</dbReference>
<evidence type="ECO:0000256" key="13">
    <source>
        <dbReference type="SAM" id="Phobius"/>
    </source>
</evidence>
<dbReference type="GO" id="GO:0005886">
    <property type="term" value="C:plasma membrane"/>
    <property type="evidence" value="ECO:0007669"/>
    <property type="project" value="UniProtKB-SubCell"/>
</dbReference>
<keyword evidence="7 13" id="KW-0812">Transmembrane</keyword>
<evidence type="ECO:0000256" key="6">
    <source>
        <dbReference type="ARBA" id="ARBA00022538"/>
    </source>
</evidence>
<feature type="binding site" evidence="12">
    <location>
        <position position="313"/>
    </location>
    <ligand>
        <name>K(+)</name>
        <dbReference type="ChEBI" id="CHEBI:29103"/>
    </ligand>
</feature>
<keyword evidence="5" id="KW-0997">Cell inner membrane</keyword>
<comment type="caution">
    <text evidence="14">The sequence shown here is derived from an EMBL/GenBank/DDBJ whole genome shotgun (WGS) entry which is preliminary data.</text>
</comment>
<dbReference type="RefSeq" id="WP_055183701.1">
    <property type="nucleotide sequence ID" value="NZ_CABHIH010000001.1"/>
</dbReference>
<feature type="transmembrane region" description="Helical" evidence="13">
    <location>
        <begin position="453"/>
        <end position="473"/>
    </location>
</feature>
<protein>
    <submittedName>
        <fullName evidence="14">Potassium transporter KefA</fullName>
    </submittedName>
</protein>
<evidence type="ECO:0000256" key="7">
    <source>
        <dbReference type="ARBA" id="ARBA00022692"/>
    </source>
</evidence>
<dbReference type="EMBL" id="MAPZ01000020">
    <property type="protein sequence ID" value="OBY10407.1"/>
    <property type="molecule type" value="Genomic_DNA"/>
</dbReference>
<feature type="binding site" evidence="12">
    <location>
        <position position="218"/>
    </location>
    <ligand>
        <name>K(+)</name>
        <dbReference type="ChEBI" id="CHEBI:29103"/>
    </ligand>
</feature>
<accession>A0A174I0G5</accession>
<keyword evidence="8 12" id="KW-0630">Potassium</keyword>
<feature type="binding site" evidence="12">
    <location>
        <position position="314"/>
    </location>
    <ligand>
        <name>K(+)</name>
        <dbReference type="ChEBI" id="CHEBI:29103"/>
    </ligand>
</feature>
<dbReference type="PANTHER" id="PTHR32024">
    <property type="entry name" value="TRK SYSTEM POTASSIUM UPTAKE PROTEIN TRKG-RELATED"/>
    <property type="match status" value="1"/>
</dbReference>
<keyword evidence="12" id="KW-0479">Metal-binding</keyword>
<sequence length="482" mass="52950">MNYRMMLRFIGNVLLYELLLMIIPLGVALYYGDGDARAFLFTIILMLPLALILRCVKVRDKEMYEKEGFLTVGLSWIVIAAFGALPFVISGAIPSFVDSFFETVSGFTTTGATILTEIESLPRGILFWRSFTHWIGGMGFLIFILAIAPSLGSNTIYLLRAESPGPNPGKIVPRLKETAKILYIIYFVLTIIQTVLLMVAGLSFYDAIIHALGTAGTGGFSNMNSSVAAFNNPAVEWIITIFMILFGVNFALYFQALRGSIKSFFKSEELRYYLLMIGFAIVFITINILGFNGGRIGESIRQSSFQVASIITTTGYATVDFNLWPTLSKMIILILMISGAMAGSTGGGVKTTRIVIMLKSIRRAIDKILHPKIVKSVKMDGKVVDEEIISGVFLFLGAYAVIALIGMIIVSFDGFDLITTSTAVLTSISNVGPGFEMVGPTGNFSAFSDLSKLVLSFCMLAGRLEIYPMLIMFSKSIWKRTY</sequence>
<evidence type="ECO:0000313" key="14">
    <source>
        <dbReference type="EMBL" id="OBY10407.1"/>
    </source>
</evidence>
<comment type="similarity">
    <text evidence="2">Belongs to the TrkH potassium transport family.</text>
</comment>
<comment type="subcellular location">
    <subcellularLocation>
        <location evidence="1">Cell inner membrane</location>
        <topology evidence="1">Multi-pass membrane protein</topology>
    </subcellularLocation>
</comment>
<keyword evidence="9 13" id="KW-1133">Transmembrane helix</keyword>
<keyword evidence="11 13" id="KW-0472">Membrane</keyword>
<feature type="transmembrane region" description="Helical" evidence="13">
    <location>
        <begin position="181"/>
        <end position="205"/>
    </location>
</feature>
<gene>
    <name evidence="14" type="ORF">CP373A1_10935</name>
</gene>
<organism evidence="14 15">
    <name type="scientific">Clostridium paraputrificum</name>
    <dbReference type="NCBI Taxonomy" id="29363"/>
    <lineage>
        <taxon>Bacteria</taxon>
        <taxon>Bacillati</taxon>
        <taxon>Bacillota</taxon>
        <taxon>Clostridia</taxon>
        <taxon>Eubacteriales</taxon>
        <taxon>Clostridiaceae</taxon>
        <taxon>Clostridium</taxon>
    </lineage>
</organism>
<evidence type="ECO:0000256" key="9">
    <source>
        <dbReference type="ARBA" id="ARBA00022989"/>
    </source>
</evidence>
<evidence type="ECO:0000256" key="1">
    <source>
        <dbReference type="ARBA" id="ARBA00004429"/>
    </source>
</evidence>
<reference evidence="14 15" key="1">
    <citation type="submission" date="2016-06" db="EMBL/GenBank/DDBJ databases">
        <authorList>
            <person name="Kjaerup R.B."/>
            <person name="Dalgaard T.S."/>
            <person name="Juul-Madsen H.R."/>
        </authorList>
    </citation>
    <scope>NUCLEOTIDE SEQUENCE [LARGE SCALE GENOMIC DNA]</scope>
    <source>
        <strain evidence="14 15">373-A1</strain>
    </source>
</reference>
<evidence type="ECO:0000256" key="8">
    <source>
        <dbReference type="ARBA" id="ARBA00022958"/>
    </source>
</evidence>
<keyword evidence="3" id="KW-0813">Transport</keyword>
<feature type="binding site" evidence="12">
    <location>
        <position position="431"/>
    </location>
    <ligand>
        <name>K(+)</name>
        <dbReference type="ChEBI" id="CHEBI:29103"/>
    </ligand>
</feature>
<keyword evidence="6" id="KW-0633">Potassium transport</keyword>
<dbReference type="OrthoDB" id="9810952at2"/>
<keyword evidence="15" id="KW-1185">Reference proteome</keyword>
<feature type="transmembrane region" description="Helical" evidence="13">
    <location>
        <begin position="134"/>
        <end position="160"/>
    </location>
</feature>
<dbReference type="Pfam" id="PF02386">
    <property type="entry name" value="TrkH"/>
    <property type="match status" value="1"/>
</dbReference>
<keyword evidence="10" id="KW-0406">Ion transport</keyword>